<dbReference type="InterPro" id="IPR012337">
    <property type="entry name" value="RNaseH-like_sf"/>
</dbReference>
<reference evidence="2 3" key="1">
    <citation type="submission" date="2017-09" db="EMBL/GenBank/DDBJ databases">
        <title>Depth-based differentiation of microbial function through sediment-hosted aquifers and enrichment of novel symbionts in the deep terrestrial subsurface.</title>
        <authorList>
            <person name="Probst A.J."/>
            <person name="Ladd B."/>
            <person name="Jarett J.K."/>
            <person name="Geller-Mcgrath D.E."/>
            <person name="Sieber C.M."/>
            <person name="Emerson J.B."/>
            <person name="Anantharaman K."/>
            <person name="Thomas B.C."/>
            <person name="Malmstrom R."/>
            <person name="Stieglmeier M."/>
            <person name="Klingl A."/>
            <person name="Woyke T."/>
            <person name="Ryan C.M."/>
            <person name="Banfield J.F."/>
        </authorList>
    </citation>
    <scope>NUCLEOTIDE SEQUENCE [LARGE SCALE GENOMIC DNA]</scope>
    <source>
        <strain evidence="2">CG08_land_8_20_14_0_20_45_16</strain>
    </source>
</reference>
<evidence type="ECO:0000259" key="1">
    <source>
        <dbReference type="PROSITE" id="PS50994"/>
    </source>
</evidence>
<dbReference type="PROSITE" id="PS50994">
    <property type="entry name" value="INTEGRASE"/>
    <property type="match status" value="1"/>
</dbReference>
<dbReference type="AlphaFoldDB" id="A0A2H0XWD9"/>
<dbReference type="EMBL" id="PEYM01000094">
    <property type="protein sequence ID" value="PIS29256.1"/>
    <property type="molecule type" value="Genomic_DNA"/>
</dbReference>
<dbReference type="GO" id="GO:0015074">
    <property type="term" value="P:DNA integration"/>
    <property type="evidence" value="ECO:0007669"/>
    <property type="project" value="InterPro"/>
</dbReference>
<dbReference type="SUPFAM" id="SSF53098">
    <property type="entry name" value="Ribonuclease H-like"/>
    <property type="match status" value="1"/>
</dbReference>
<accession>A0A2H0XWD9</accession>
<gene>
    <name evidence="2" type="ORF">COT42_05940</name>
</gene>
<dbReference type="Gene3D" id="3.30.420.10">
    <property type="entry name" value="Ribonuclease H-like superfamily/Ribonuclease H"/>
    <property type="match status" value="1"/>
</dbReference>
<comment type="caution">
    <text evidence="2">The sequence shown here is derived from an EMBL/GenBank/DDBJ whole genome shotgun (WGS) entry which is preliminary data.</text>
</comment>
<feature type="domain" description="Integrase catalytic" evidence="1">
    <location>
        <begin position="141"/>
        <end position="333"/>
    </location>
</feature>
<name>A0A2H0XWD9_UNCSA</name>
<evidence type="ECO:0000313" key="3">
    <source>
        <dbReference type="Proteomes" id="UP000231343"/>
    </source>
</evidence>
<dbReference type="InterPro" id="IPR001584">
    <property type="entry name" value="Integrase_cat-core"/>
</dbReference>
<sequence length="392" mass="45676">MKLKESYLTADKKEKTRLLNEYTQNTGHNRKYVIATLNSPTFWDNINKPRKARKKLYGAEIEAPLAKLWGIFDFPCGQRLKPCITEELERLRSFGEINVADEVAVKLLRISPATIDRKLARPRKAERQRRFSTTRPGSLLKKKIPIRLTDWDTSTIGFLETDLVAHCGSSAFGQFANTVSLTEIASGWWEGKAIMSKGQESTLNALKEMRKRTPFAWQGLDSDNGSEFINYHLLAYCEAEKLYFTRSRENKKNDNAYVEQKNWTHVRKIFGYFRYDTEKELAIINDLYRNELRLYKNFFQPVMKLAQKICYGSKKHRKYEPAKTPYKRLIESDQIPKKTKDQLKALYETLNPAALKRRIDHKLSLLLQAYQAKRKPIHQTKRKEVNLGLGIS</sequence>
<evidence type="ECO:0000313" key="2">
    <source>
        <dbReference type="EMBL" id="PIS29256.1"/>
    </source>
</evidence>
<dbReference type="InterPro" id="IPR036397">
    <property type="entry name" value="RNaseH_sf"/>
</dbReference>
<dbReference type="Proteomes" id="UP000231343">
    <property type="component" value="Unassembled WGS sequence"/>
</dbReference>
<proteinExistence type="predicted"/>
<protein>
    <recommendedName>
        <fullName evidence="1">Integrase catalytic domain-containing protein</fullName>
    </recommendedName>
</protein>
<dbReference type="GO" id="GO:0003676">
    <property type="term" value="F:nucleic acid binding"/>
    <property type="evidence" value="ECO:0007669"/>
    <property type="project" value="InterPro"/>
</dbReference>
<organism evidence="2 3">
    <name type="scientific">Candidatus Saganbacteria bacterium CG08_land_8_20_14_0_20_45_16</name>
    <dbReference type="NCBI Taxonomy" id="2014293"/>
    <lineage>
        <taxon>Bacteria</taxon>
        <taxon>Bacillati</taxon>
        <taxon>Saganbacteria</taxon>
    </lineage>
</organism>